<comment type="subcellular location">
    <subcellularLocation>
        <location evidence="1">Virion</location>
    </subcellularLocation>
</comment>
<comment type="similarity">
    <text evidence="2">Belongs to the microviridae F protein family.</text>
</comment>
<dbReference type="GO" id="GO:0039615">
    <property type="term" value="C:T=1 icosahedral viral capsid"/>
    <property type="evidence" value="ECO:0007669"/>
    <property type="project" value="UniProtKB-KW"/>
</dbReference>
<dbReference type="InterPro" id="IPR016184">
    <property type="entry name" value="Capsid/spike_ssDNA_virus"/>
</dbReference>
<evidence type="ECO:0000256" key="1">
    <source>
        <dbReference type="ARBA" id="ARBA00004328"/>
    </source>
</evidence>
<protein>
    <submittedName>
        <fullName evidence="6">Major capsid protein</fullName>
    </submittedName>
</protein>
<name>A0A4P8PKK0_9VIRU</name>
<organism evidence="6">
    <name type="scientific">Blackfly microvirus SF02</name>
    <dbReference type="NCBI Taxonomy" id="2576452"/>
    <lineage>
        <taxon>Viruses</taxon>
        <taxon>Monodnaviria</taxon>
        <taxon>Sangervirae</taxon>
        <taxon>Phixviricota</taxon>
        <taxon>Malgrandaviricetes</taxon>
        <taxon>Petitvirales</taxon>
        <taxon>Microviridae</taxon>
        <taxon>Microvirus</taxon>
    </lineage>
</organism>
<dbReference type="GO" id="GO:0005198">
    <property type="term" value="F:structural molecule activity"/>
    <property type="evidence" value="ECO:0007669"/>
    <property type="project" value="InterPro"/>
</dbReference>
<dbReference type="Proteomes" id="UP000325287">
    <property type="component" value="Segment"/>
</dbReference>
<reference evidence="6" key="1">
    <citation type="submission" date="2018-12" db="EMBL/GenBank/DDBJ databases">
        <title>Singled stranded DNA viruses identified in blackflies (Austrosimulium ungulatum) sampled in New Zealand.</title>
        <authorList>
            <person name="Kraberger S."/>
            <person name="Fontenele R.S."/>
            <person name="Schmidlin K."/>
            <person name="Walters M."/>
            <person name="Varsani A."/>
        </authorList>
    </citation>
    <scope>NUCLEOTIDE SEQUENCE [LARGE SCALE GENOMIC DNA]</scope>
    <source>
        <strain evidence="6">124</strain>
    </source>
</reference>
<keyword evidence="5" id="KW-0946">Virion</keyword>
<evidence type="ECO:0000256" key="2">
    <source>
        <dbReference type="ARBA" id="ARBA00009963"/>
    </source>
</evidence>
<accession>A0A4P8PKK0</accession>
<evidence type="ECO:0000256" key="3">
    <source>
        <dbReference type="ARBA" id="ARBA00022431"/>
    </source>
</evidence>
<keyword evidence="4" id="KW-0167">Capsid protein</keyword>
<dbReference type="Pfam" id="PF02305">
    <property type="entry name" value="Phage_F"/>
    <property type="match status" value="1"/>
</dbReference>
<evidence type="ECO:0000256" key="5">
    <source>
        <dbReference type="ARBA" id="ARBA00022844"/>
    </source>
</evidence>
<keyword evidence="3" id="KW-1140">T=1 icosahedral capsid protein</keyword>
<dbReference type="Gene3D" id="2.60.169.10">
    <property type="entry name" value="Microviridae F protein"/>
    <property type="match status" value="2"/>
</dbReference>
<proteinExistence type="inferred from homology"/>
<dbReference type="EMBL" id="MK249190">
    <property type="protein sequence ID" value="QCQ84919.1"/>
    <property type="molecule type" value="Genomic_DNA"/>
</dbReference>
<evidence type="ECO:0000313" key="6">
    <source>
        <dbReference type="EMBL" id="QCQ84919.1"/>
    </source>
</evidence>
<dbReference type="InterPro" id="IPR003514">
    <property type="entry name" value="Microviridae_protein_F"/>
</dbReference>
<dbReference type="InterPro" id="IPR037002">
    <property type="entry name" value="Microviridae_protein_F_sf"/>
</dbReference>
<evidence type="ECO:0000256" key="4">
    <source>
        <dbReference type="ARBA" id="ARBA00022561"/>
    </source>
</evidence>
<sequence length="538" mass="58852">MSVRDMKQKSANPHDFAMVPKADIPRSSFPISHNLKQAFSFSFLTPMLVEEVLPGDLWKVKATIVARTATPIVPVMDNWHLDTFYFFVPNRLVWTNWVKFMGEQTNPGDSISFTIPTMDSPAGGYTVGSLFDYMGLPTVGQIAGGNAINVNALPMRAYTLIYNQWFRDENLQNTTTVATGDGPDSYNSYSFFKRGKRHDYFTSSLPFVQKGTAVTLPLGTSAPVISTGTGVPTFFETTAVPHALHFASGSTAITWEGATPISTTSARWGTTNLIADLSTATAASINSLRQSFQIQKLLERDARGGSRYTEIVRSHFGVISPDARLQRPEYLGGGHTAITTNAIPQTSATGLTGSTTPVGTLAATGHAQGSSGFTYAATEHGYIIGLISGRADLTYQQGLRKLWSRSTRYDFYFPVFAMLGEQAVLNKEIYIDGGATDNNVFGYQERWAEYRYNPNRVAGIYRSTAASTLDYWHSAQKFTTLPSLNNTFIQDDSVTVLQRNFALGASSVGQQILSDIMFTGSVARAMPTYSVPGLVDHF</sequence>
<dbReference type="SUPFAM" id="SSF88645">
    <property type="entry name" value="ssDNA viruses"/>
    <property type="match status" value="1"/>
</dbReference>